<dbReference type="Proteomes" id="UP000308836">
    <property type="component" value="Unassembled WGS sequence"/>
</dbReference>
<gene>
    <name evidence="1" type="ORF">E5336_02280</name>
</gene>
<name>A0AC61RA38_9FIRM</name>
<accession>A0AC61RA38</accession>
<keyword evidence="2" id="KW-1185">Reference proteome</keyword>
<dbReference type="EMBL" id="SRYG01000003">
    <property type="protein sequence ID" value="TGY66930.1"/>
    <property type="molecule type" value="Genomic_DNA"/>
</dbReference>
<protein>
    <submittedName>
        <fullName evidence="1">Insulinase family protein</fullName>
    </submittedName>
</protein>
<comment type="caution">
    <text evidence="1">The sequence shown here is derived from an EMBL/GenBank/DDBJ whole genome shotgun (WGS) entry which is preliminary data.</text>
</comment>
<evidence type="ECO:0000313" key="2">
    <source>
        <dbReference type="Proteomes" id="UP000308836"/>
    </source>
</evidence>
<reference evidence="1" key="1">
    <citation type="submission" date="2019-04" db="EMBL/GenBank/DDBJ databases">
        <title>Microbes associate with the intestines of laboratory mice.</title>
        <authorList>
            <person name="Navarre W."/>
            <person name="Wong E."/>
            <person name="Huang K."/>
            <person name="Tropini C."/>
            <person name="Ng K."/>
            <person name="Yu B."/>
        </authorList>
    </citation>
    <scope>NUCLEOTIDE SEQUENCE</scope>
    <source>
        <strain evidence="1">NM09_H32</strain>
    </source>
</reference>
<proteinExistence type="predicted"/>
<sequence>MLKSKTADFDSKQKLSIALNHAYGMKVSYGLTGYGRQVALDIRFQYIRPERVKDPGYIHEVVHMMDQILHHALFDQKSFEEAKYLLASRLRRQNDDPDSLALKTAFALAAEDHDIAIPIQGALEDIEALSYEEVVALYESWRALPRFVSCCGTLEPVMEAFLNAIPQFEKPSLRMALIPRTSPSFQVLEKNIAQTSIVQVWATSTPIDSSRYYPLLVLNSILGQGPMSLLFEEVREKNSLCYSISSSLVRFDGALLISTGTSADSIARCLRLIQAQIQKCADGQFSDEQLEIAKMDLIDMFRRQQDRPWAMIEQRFLDSMLERSESLAQRVETIRTIERDQVCEVASRLALVSMAIVKEDFDETMEN</sequence>
<evidence type="ECO:0000313" key="1">
    <source>
        <dbReference type="EMBL" id="TGY66930.1"/>
    </source>
</evidence>
<organism evidence="1 2">
    <name type="scientific">Dubosiella muris</name>
    <dbReference type="NCBI Taxonomy" id="3038133"/>
    <lineage>
        <taxon>Bacteria</taxon>
        <taxon>Bacillati</taxon>
        <taxon>Bacillota</taxon>
        <taxon>Erysipelotrichia</taxon>
        <taxon>Erysipelotrichales</taxon>
        <taxon>Erysipelotrichaceae</taxon>
        <taxon>Dubosiella</taxon>
    </lineage>
</organism>